<dbReference type="CTD" id="11158"/>
<accession>A0A8U0SIE2</accession>
<dbReference type="RefSeq" id="XP_044943462.1">
    <property type="nucleotide sequence ID" value="XM_045087527.1"/>
</dbReference>
<dbReference type="Proteomes" id="UP000000715">
    <property type="component" value="Unplaced"/>
</dbReference>
<organism evidence="2 3">
    <name type="scientific">Mustela putorius furo</name>
    <name type="common">European domestic ferret</name>
    <name type="synonym">Mustela furo</name>
    <dbReference type="NCBI Taxonomy" id="9669"/>
    <lineage>
        <taxon>Eukaryota</taxon>
        <taxon>Metazoa</taxon>
        <taxon>Chordata</taxon>
        <taxon>Craniata</taxon>
        <taxon>Vertebrata</taxon>
        <taxon>Euteleostomi</taxon>
        <taxon>Mammalia</taxon>
        <taxon>Eutheria</taxon>
        <taxon>Laurasiatheria</taxon>
        <taxon>Carnivora</taxon>
        <taxon>Caniformia</taxon>
        <taxon>Musteloidea</taxon>
        <taxon>Mustelidae</taxon>
        <taxon>Mustelinae</taxon>
        <taxon>Mustela</taxon>
    </lineage>
</organism>
<keyword evidence="2" id="KW-1185">Reference proteome</keyword>
<dbReference type="OrthoDB" id="48625at2759"/>
<dbReference type="GeneID" id="101679956"/>
<name>A0A8U0SIE2_MUSPF</name>
<sequence length="226" mass="24790">MLTKRVVSQEEEHVDLVEETSHLFNSSLLLIFPDNDKSPHPHTSLGLDSQEPMASNKAKPCELNQDKYDADDNVKIICLGDSAVGKSKKEKQRYSWPLKSPADASQGTLQSLREPRPNCAKYATRIFEGNASLTLGAQIMSVRSVNSGISIWFARCHGTRIVSGQCVGTWQSSKDRSLFLQLLVVTHGEVSHGWISATAAVHVRPDPVQAHSHSGWQDSPCGCIVS</sequence>
<gene>
    <name evidence="3" type="primary">RABL2B</name>
</gene>
<reference evidence="3" key="1">
    <citation type="submission" date="2025-08" db="UniProtKB">
        <authorList>
            <consortium name="RefSeq"/>
        </authorList>
    </citation>
    <scope>IDENTIFICATION</scope>
    <source>
        <tissue evidence="3">Brain</tissue>
    </source>
</reference>
<feature type="region of interest" description="Disordered" evidence="1">
    <location>
        <begin position="90"/>
        <end position="114"/>
    </location>
</feature>
<evidence type="ECO:0000313" key="2">
    <source>
        <dbReference type="Proteomes" id="UP000000715"/>
    </source>
</evidence>
<protein>
    <submittedName>
        <fullName evidence="3">Rab-like protein 2B isoform X3</fullName>
    </submittedName>
</protein>
<proteinExistence type="predicted"/>
<evidence type="ECO:0000256" key="1">
    <source>
        <dbReference type="SAM" id="MobiDB-lite"/>
    </source>
</evidence>
<evidence type="ECO:0000313" key="3">
    <source>
        <dbReference type="RefSeq" id="XP_044943462.1"/>
    </source>
</evidence>
<dbReference type="AlphaFoldDB" id="A0A8U0SIE2"/>